<dbReference type="InterPro" id="IPR013785">
    <property type="entry name" value="Aldolase_TIM"/>
</dbReference>
<evidence type="ECO:0000256" key="9">
    <source>
        <dbReference type="ARBA" id="ARBA00049401"/>
    </source>
</evidence>
<dbReference type="SUPFAM" id="SSF51412">
    <property type="entry name" value="Inosine monophosphate dehydrogenase (IMPDH)"/>
    <property type="match status" value="1"/>
</dbReference>
<proteinExistence type="inferred from homology"/>
<evidence type="ECO:0000313" key="10">
    <source>
        <dbReference type="EMBL" id="MBA1837467.1"/>
    </source>
</evidence>
<dbReference type="AlphaFoldDB" id="A0A7H0KBQ1"/>
<evidence type="ECO:0000313" key="11">
    <source>
        <dbReference type="Proteomes" id="UP000577408"/>
    </source>
</evidence>
<evidence type="ECO:0000256" key="6">
    <source>
        <dbReference type="ARBA" id="ARBA00023002"/>
    </source>
</evidence>
<sequence length="299" mass="31263">MDFPSVIAAPMAGGPSTPALVNAVQFGFIALGTCTVAQARAWLAESEPPFGANLFVPQPEPLPDDVLTVARRLGTEVPDVVSDYAEKFALVLDAAPAVVSSTFGCFSEAEIAQLHTVGSEAWATVTSPAEIAEAQRRGVDGVIVQGPRAGGHRGTWNQHNEPDQRALEALLALVNGLVIAAGGVRGPEDVAKLDVPVACGTAFLLADEAGTSPRNRELLRSSAPAVVSRAFSGRWASGVETEFTRAHPDLPPTYPYLRPMTKDNDYCLVGADRGELMAAPAAEIEAYLGGSIGARGHAR</sequence>
<keyword evidence="11" id="KW-1185">Reference proteome</keyword>
<dbReference type="Pfam" id="PF03060">
    <property type="entry name" value="NMO"/>
    <property type="match status" value="1"/>
</dbReference>
<dbReference type="PANTHER" id="PTHR42747:SF3">
    <property type="entry name" value="NITRONATE MONOOXYGENASE-RELATED"/>
    <property type="match status" value="1"/>
</dbReference>
<dbReference type="InterPro" id="IPR004136">
    <property type="entry name" value="NMO"/>
</dbReference>
<comment type="similarity">
    <text evidence="2">Belongs to the nitronate monooxygenase family. NMO class I subfamily.</text>
</comment>
<dbReference type="RefSeq" id="WP_181192184.1">
    <property type="nucleotide sequence ID" value="NZ_JABFED010000003.1"/>
</dbReference>
<dbReference type="EMBL" id="JABFED010000003">
    <property type="protein sequence ID" value="MBA1837467.1"/>
    <property type="molecule type" value="Genomic_DNA"/>
</dbReference>
<dbReference type="PANTHER" id="PTHR42747">
    <property type="entry name" value="NITRONATE MONOOXYGENASE-RELATED"/>
    <property type="match status" value="1"/>
</dbReference>
<keyword evidence="4" id="KW-0285">Flavoprotein</keyword>
<dbReference type="GO" id="GO:0018580">
    <property type="term" value="F:nitronate monooxygenase activity"/>
    <property type="evidence" value="ECO:0007669"/>
    <property type="project" value="InterPro"/>
</dbReference>
<name>A0A7H0KBQ1_9CORY</name>
<evidence type="ECO:0000256" key="4">
    <source>
        <dbReference type="ARBA" id="ARBA00022630"/>
    </source>
</evidence>
<evidence type="ECO:0000256" key="1">
    <source>
        <dbReference type="ARBA" id="ARBA00001917"/>
    </source>
</evidence>
<evidence type="ECO:0000256" key="3">
    <source>
        <dbReference type="ARBA" id="ARBA00022575"/>
    </source>
</evidence>
<keyword evidence="5" id="KW-0288">FMN</keyword>
<dbReference type="CDD" id="cd04730">
    <property type="entry name" value="NPD_like"/>
    <property type="match status" value="1"/>
</dbReference>
<comment type="cofactor">
    <cofactor evidence="1">
        <name>FMN</name>
        <dbReference type="ChEBI" id="CHEBI:58210"/>
    </cofactor>
</comment>
<comment type="catalytic activity">
    <reaction evidence="9">
        <text>3 propionate 3-nitronate + 3 O2 + H2O = 3 3-oxopropanoate + 2 nitrate + nitrite + H2O2 + 3 H(+)</text>
        <dbReference type="Rhea" id="RHEA:57332"/>
        <dbReference type="ChEBI" id="CHEBI:15377"/>
        <dbReference type="ChEBI" id="CHEBI:15378"/>
        <dbReference type="ChEBI" id="CHEBI:15379"/>
        <dbReference type="ChEBI" id="CHEBI:16240"/>
        <dbReference type="ChEBI" id="CHEBI:16301"/>
        <dbReference type="ChEBI" id="CHEBI:17632"/>
        <dbReference type="ChEBI" id="CHEBI:33190"/>
        <dbReference type="ChEBI" id="CHEBI:136067"/>
    </reaction>
</comment>
<dbReference type="GO" id="GO:0009636">
    <property type="term" value="P:response to toxic substance"/>
    <property type="evidence" value="ECO:0007669"/>
    <property type="project" value="UniProtKB-KW"/>
</dbReference>
<dbReference type="Proteomes" id="UP000577408">
    <property type="component" value="Unassembled WGS sequence"/>
</dbReference>
<dbReference type="Gene3D" id="3.20.20.70">
    <property type="entry name" value="Aldolase class I"/>
    <property type="match status" value="1"/>
</dbReference>
<reference evidence="10 11" key="1">
    <citation type="submission" date="2020-05" db="EMBL/GenBank/DDBJ databases">
        <title>Descriptions of Corynebacterium xxxx sp. nov., Corynebacterium yyyy sp. nov. and Corynebacterium zzzz sp. nov.</title>
        <authorList>
            <person name="Zhang G."/>
        </authorList>
    </citation>
    <scope>NUCLEOTIDE SEQUENCE [LARGE SCALE GENOMIC DNA]</scope>
    <source>
        <strain evidence="11">zg-913</strain>
    </source>
</reference>
<protein>
    <recommendedName>
        <fullName evidence="8">Propionate 3-nitronate monooxygenase</fullName>
    </recommendedName>
</protein>
<evidence type="ECO:0000256" key="7">
    <source>
        <dbReference type="ARBA" id="ARBA00023033"/>
    </source>
</evidence>
<keyword evidence="6" id="KW-0560">Oxidoreductase</keyword>
<keyword evidence="7 10" id="KW-0503">Monooxygenase</keyword>
<gene>
    <name evidence="10" type="ORF">HMA55_06065</name>
</gene>
<keyword evidence="3" id="KW-0216">Detoxification</keyword>
<organism evidence="10 11">
    <name type="scientific">Corynebacterium wankanglinii</name>
    <dbReference type="NCBI Taxonomy" id="2735136"/>
    <lineage>
        <taxon>Bacteria</taxon>
        <taxon>Bacillati</taxon>
        <taxon>Actinomycetota</taxon>
        <taxon>Actinomycetes</taxon>
        <taxon>Mycobacteriales</taxon>
        <taxon>Corynebacteriaceae</taxon>
        <taxon>Corynebacterium</taxon>
    </lineage>
</organism>
<evidence type="ECO:0000256" key="8">
    <source>
        <dbReference type="ARBA" id="ARBA00031155"/>
    </source>
</evidence>
<comment type="caution">
    <text evidence="10">The sequence shown here is derived from an EMBL/GenBank/DDBJ whole genome shotgun (WGS) entry which is preliminary data.</text>
</comment>
<accession>A0A7H0KBQ1</accession>
<evidence type="ECO:0000256" key="2">
    <source>
        <dbReference type="ARBA" id="ARBA00009881"/>
    </source>
</evidence>
<evidence type="ECO:0000256" key="5">
    <source>
        <dbReference type="ARBA" id="ARBA00022643"/>
    </source>
</evidence>